<evidence type="ECO:0000256" key="4">
    <source>
        <dbReference type="ARBA" id="ARBA00022664"/>
    </source>
</evidence>
<evidence type="ECO:0000256" key="1">
    <source>
        <dbReference type="ARBA" id="ARBA00001917"/>
    </source>
</evidence>
<evidence type="ECO:0000313" key="18">
    <source>
        <dbReference type="Proteomes" id="UP000492821"/>
    </source>
</evidence>
<dbReference type="GO" id="GO:0008270">
    <property type="term" value="F:zinc ion binding"/>
    <property type="evidence" value="ECO:0007669"/>
    <property type="project" value="UniProtKB-KW"/>
</dbReference>
<reference evidence="18" key="1">
    <citation type="journal article" date="2013" name="Genetics">
        <title>The draft genome and transcriptome of Panagrellus redivivus are shaped by the harsh demands of a free-living lifestyle.</title>
        <authorList>
            <person name="Srinivasan J."/>
            <person name="Dillman A.R."/>
            <person name="Macchietto M.G."/>
            <person name="Heikkinen L."/>
            <person name="Lakso M."/>
            <person name="Fracchia K.M."/>
            <person name="Antoshechkin I."/>
            <person name="Mortazavi A."/>
            <person name="Wong G."/>
            <person name="Sternberg P.W."/>
        </authorList>
    </citation>
    <scope>NUCLEOTIDE SEQUENCE [LARGE SCALE GENOMIC DNA]</scope>
    <source>
        <strain evidence="18">MT8872</strain>
    </source>
</reference>
<evidence type="ECO:0000256" key="8">
    <source>
        <dbReference type="ARBA" id="ARBA00023027"/>
    </source>
</evidence>
<dbReference type="Gene3D" id="3.20.20.70">
    <property type="entry name" value="Aldolase class I"/>
    <property type="match status" value="1"/>
</dbReference>
<accession>A0A7E4UQF9</accession>
<evidence type="ECO:0000256" key="6">
    <source>
        <dbReference type="ARBA" id="ARBA00022857"/>
    </source>
</evidence>
<dbReference type="AlphaFoldDB" id="A0A7E4UQF9"/>
<evidence type="ECO:0000259" key="17">
    <source>
        <dbReference type="PROSITE" id="PS50103"/>
    </source>
</evidence>
<keyword evidence="14 15" id="KW-0863">Zinc-finger</keyword>
<keyword evidence="14 15" id="KW-0862">Zinc</keyword>
<dbReference type="EC" id="1.3.1.-" evidence="15"/>
<dbReference type="Proteomes" id="UP000492821">
    <property type="component" value="Unassembled WGS sequence"/>
</dbReference>
<keyword evidence="3 15" id="KW-0288">FMN</keyword>
<comment type="catalytic activity">
    <reaction evidence="10">
        <text>5,6-dihydrouridine(47) in tRNA + NAD(+) = uridine(47) in tRNA + NADH + H(+)</text>
        <dbReference type="Rhea" id="RHEA:53364"/>
        <dbReference type="Rhea" id="RHEA-COMP:13539"/>
        <dbReference type="Rhea" id="RHEA-COMP:13540"/>
        <dbReference type="ChEBI" id="CHEBI:15378"/>
        <dbReference type="ChEBI" id="CHEBI:57540"/>
        <dbReference type="ChEBI" id="CHEBI:57945"/>
        <dbReference type="ChEBI" id="CHEBI:65315"/>
        <dbReference type="ChEBI" id="CHEBI:74443"/>
        <dbReference type="EC" id="1.3.1.89"/>
    </reaction>
    <physiologicalReaction direction="right-to-left" evidence="10">
        <dbReference type="Rhea" id="RHEA:53366"/>
    </physiologicalReaction>
</comment>
<dbReference type="WBParaSite" id="Pan_g11485.t1">
    <property type="protein sequence ID" value="Pan_g11485.t1"/>
    <property type="gene ID" value="Pan_g11485"/>
</dbReference>
<keyword evidence="7 15" id="KW-0560">Oxidoreductase</keyword>
<name>A0A7E4UQF9_PANRE</name>
<keyword evidence="2 15" id="KW-0285">Flavoprotein</keyword>
<feature type="compositionally biased region" description="Basic and acidic residues" evidence="16">
    <location>
        <begin position="59"/>
        <end position="72"/>
    </location>
</feature>
<evidence type="ECO:0000313" key="19">
    <source>
        <dbReference type="WBParaSite" id="Pan_g11485.t1"/>
    </source>
</evidence>
<dbReference type="InterPro" id="IPR013785">
    <property type="entry name" value="Aldolase_TIM"/>
</dbReference>
<evidence type="ECO:0000256" key="11">
    <source>
        <dbReference type="ARBA" id="ARBA00048342"/>
    </source>
</evidence>
<comment type="catalytic activity">
    <reaction evidence="13">
        <text>5,6-dihydrouridine(47) in tRNA + NADP(+) = uridine(47) in tRNA + NADPH + H(+)</text>
        <dbReference type="Rhea" id="RHEA:53360"/>
        <dbReference type="Rhea" id="RHEA-COMP:13539"/>
        <dbReference type="Rhea" id="RHEA-COMP:13540"/>
        <dbReference type="ChEBI" id="CHEBI:15378"/>
        <dbReference type="ChEBI" id="CHEBI:57783"/>
        <dbReference type="ChEBI" id="CHEBI:58349"/>
        <dbReference type="ChEBI" id="CHEBI:65315"/>
        <dbReference type="ChEBI" id="CHEBI:74443"/>
        <dbReference type="EC" id="1.3.1.89"/>
    </reaction>
    <physiologicalReaction direction="right-to-left" evidence="13">
        <dbReference type="Rhea" id="RHEA:53362"/>
    </physiologicalReaction>
</comment>
<comment type="catalytic activity">
    <reaction evidence="12">
        <text>a 5,6-dihydrouridine in mRNA + NADP(+) = a uridine in mRNA + NADPH + H(+)</text>
        <dbReference type="Rhea" id="RHEA:69855"/>
        <dbReference type="Rhea" id="RHEA-COMP:14658"/>
        <dbReference type="Rhea" id="RHEA-COMP:17789"/>
        <dbReference type="ChEBI" id="CHEBI:15378"/>
        <dbReference type="ChEBI" id="CHEBI:57783"/>
        <dbReference type="ChEBI" id="CHEBI:58349"/>
        <dbReference type="ChEBI" id="CHEBI:65315"/>
        <dbReference type="ChEBI" id="CHEBI:74443"/>
    </reaction>
    <physiologicalReaction direction="right-to-left" evidence="12">
        <dbReference type="Rhea" id="RHEA:69857"/>
    </physiologicalReaction>
</comment>
<dbReference type="InterPro" id="IPR018517">
    <property type="entry name" value="tRNA_hU_synthase_CS"/>
</dbReference>
<reference evidence="19" key="2">
    <citation type="submission" date="2020-10" db="UniProtKB">
        <authorList>
            <consortium name="WormBaseParasite"/>
        </authorList>
    </citation>
    <scope>IDENTIFICATION</scope>
</reference>
<proteinExistence type="inferred from homology"/>
<organism evidence="18 19">
    <name type="scientific">Panagrellus redivivus</name>
    <name type="common">Microworm</name>
    <dbReference type="NCBI Taxonomy" id="6233"/>
    <lineage>
        <taxon>Eukaryota</taxon>
        <taxon>Metazoa</taxon>
        <taxon>Ecdysozoa</taxon>
        <taxon>Nematoda</taxon>
        <taxon>Chromadorea</taxon>
        <taxon>Rhabditida</taxon>
        <taxon>Tylenchina</taxon>
        <taxon>Panagrolaimomorpha</taxon>
        <taxon>Panagrolaimoidea</taxon>
        <taxon>Panagrolaimidae</taxon>
        <taxon>Panagrellus</taxon>
    </lineage>
</organism>
<comment type="cofactor">
    <cofactor evidence="1 15">
        <name>FMN</name>
        <dbReference type="ChEBI" id="CHEBI:58210"/>
    </cofactor>
</comment>
<comment type="catalytic activity">
    <reaction evidence="11">
        <text>a 5,6-dihydrouridine in mRNA + NAD(+) = a uridine in mRNA + NADH + H(+)</text>
        <dbReference type="Rhea" id="RHEA:69851"/>
        <dbReference type="Rhea" id="RHEA-COMP:14658"/>
        <dbReference type="Rhea" id="RHEA-COMP:17789"/>
        <dbReference type="ChEBI" id="CHEBI:15378"/>
        <dbReference type="ChEBI" id="CHEBI:57540"/>
        <dbReference type="ChEBI" id="CHEBI:57945"/>
        <dbReference type="ChEBI" id="CHEBI:65315"/>
        <dbReference type="ChEBI" id="CHEBI:74443"/>
    </reaction>
    <physiologicalReaction direction="right-to-left" evidence="11">
        <dbReference type="Rhea" id="RHEA:69853"/>
    </physiologicalReaction>
</comment>
<keyword evidence="14 15" id="KW-0479">Metal-binding</keyword>
<dbReference type="InterPro" id="IPR000571">
    <property type="entry name" value="Znf_CCCH"/>
</dbReference>
<dbReference type="SUPFAM" id="SSF51395">
    <property type="entry name" value="FMN-linked oxidoreductases"/>
    <property type="match status" value="1"/>
</dbReference>
<feature type="region of interest" description="Disordered" evidence="16">
    <location>
        <begin position="28"/>
        <end position="72"/>
    </location>
</feature>
<keyword evidence="8" id="KW-0520">NAD</keyword>
<evidence type="ECO:0000256" key="13">
    <source>
        <dbReference type="ARBA" id="ARBA00049513"/>
    </source>
</evidence>
<dbReference type="Pfam" id="PF01207">
    <property type="entry name" value="Dus"/>
    <property type="match status" value="1"/>
</dbReference>
<dbReference type="CDD" id="cd02801">
    <property type="entry name" value="DUS_like_FMN"/>
    <property type="match status" value="1"/>
</dbReference>
<comment type="function">
    <text evidence="9">Catalyzes the synthesis of dihydrouridine, a modified base, in various RNAs, such as tRNAs, mRNAs and some long non-coding RNAs (lncRNAs). Mainly modifies the uridine in position 47 (U47) in the D-loop of most cytoplasmic tRNAs. Also able to mediate the formation of dihydrouridine in some mRNAs, thereby regulating their translation.</text>
</comment>
<protein>
    <recommendedName>
        <fullName evidence="15">tRNA-dihydrouridine(47) synthase [NAD(P)(+)]</fullName>
        <ecNumber evidence="15">1.3.1.-</ecNumber>
    </recommendedName>
    <alternativeName>
        <fullName evidence="15">tRNA-dihydrouridine synthase 3</fullName>
    </alternativeName>
</protein>
<keyword evidence="18" id="KW-1185">Reference proteome</keyword>
<evidence type="ECO:0000256" key="15">
    <source>
        <dbReference type="RuleBase" id="RU291113"/>
    </source>
</evidence>
<evidence type="ECO:0000256" key="5">
    <source>
        <dbReference type="ARBA" id="ARBA00022694"/>
    </source>
</evidence>
<dbReference type="InterPro" id="IPR035587">
    <property type="entry name" value="DUS-like_FMN-bd"/>
</dbReference>
<keyword evidence="6" id="KW-0521">NADP</keyword>
<dbReference type="Pfam" id="PF25585">
    <property type="entry name" value="zf-CCCH_DUS3L"/>
    <property type="match status" value="2"/>
</dbReference>
<evidence type="ECO:0000256" key="7">
    <source>
        <dbReference type="ARBA" id="ARBA00023002"/>
    </source>
</evidence>
<keyword evidence="5 15" id="KW-0819">tRNA processing</keyword>
<keyword evidence="4" id="KW-0507">mRNA processing</keyword>
<evidence type="ECO:0000256" key="12">
    <source>
        <dbReference type="ARBA" id="ARBA00049447"/>
    </source>
</evidence>
<comment type="similarity">
    <text evidence="15">Belongs to the dus family. Dus3 subfamily.</text>
</comment>
<sequence>MPETTEELIQRGFAPIKEEYRLTKEEIAALEPVQTDDAAGDAPSTPVETRANVPRNKRRGVDRGREKKMTKARADIRAKTMRLCPSVLIPDKDCRFGEKCTCEHDIEVYLAQKPKDLGEECPVFNAQGKCNYSYACRFGGAHTKGEEQLTKEPSPDYKPVINTNFAPIQIAMRKHQYDFSRADQIVKTLPDEGPVGAMERVRLKLNMRDLKGKPYLAPLTTVGNLPFRRLAVKMGAEITCSEMAVATSILQGAPSEWSLLKRHHTEKIFGIQLAGGYPDALTRAAQIVVDELEADFIDINLGCPLDVVNDKGGGCALAERPGKLLKVVSAMSQVMKDVPLTLKMRYGIREGTREVHHVMNRLAKTCPPALITLHPRSKTQRYTRDAEWDYIPTCAAALEDKVPLWVCGDVITPQMYYRNLEEYPIDGIMVGRGALIKPWIFKELEDKQLWDISASERLDICRDFVNFGLEHWGSDDAGVETCRRFMLEWLSFAHRYIPVGLLEVLPPKINMRPPAFRGRSDIETLLASAKCNDWVKITEMFLGPVPDGFLFAPKHKANAF</sequence>
<dbReference type="GO" id="GO:0102265">
    <property type="term" value="F:tRNA-dihydrouridine47 synthase activity"/>
    <property type="evidence" value="ECO:0007669"/>
    <property type="project" value="UniProtKB-EC"/>
</dbReference>
<dbReference type="PANTHER" id="PTHR45846:SF1">
    <property type="entry name" value="TRNA-DIHYDROURIDINE(47) SYNTHASE [NAD(P)(+)]-LIKE"/>
    <property type="match status" value="1"/>
</dbReference>
<evidence type="ECO:0000256" key="2">
    <source>
        <dbReference type="ARBA" id="ARBA00022630"/>
    </source>
</evidence>
<dbReference type="PROSITE" id="PS50103">
    <property type="entry name" value="ZF_C3H1"/>
    <property type="match status" value="1"/>
</dbReference>
<dbReference type="GO" id="GO:0003723">
    <property type="term" value="F:RNA binding"/>
    <property type="evidence" value="ECO:0007669"/>
    <property type="project" value="TreeGrafter"/>
</dbReference>
<dbReference type="PROSITE" id="PS01136">
    <property type="entry name" value="UPF0034"/>
    <property type="match status" value="1"/>
</dbReference>
<evidence type="ECO:0000256" key="10">
    <source>
        <dbReference type="ARBA" id="ARBA00048266"/>
    </source>
</evidence>
<evidence type="ECO:0000256" key="16">
    <source>
        <dbReference type="SAM" id="MobiDB-lite"/>
    </source>
</evidence>
<feature type="zinc finger region" description="C3H1-type" evidence="14">
    <location>
        <begin position="78"/>
        <end position="107"/>
    </location>
</feature>
<dbReference type="PANTHER" id="PTHR45846">
    <property type="entry name" value="TRNA-DIHYDROURIDINE(47) SYNTHASE [NAD(P)(+)]-LIKE"/>
    <property type="match status" value="1"/>
</dbReference>
<evidence type="ECO:0000256" key="14">
    <source>
        <dbReference type="PROSITE-ProRule" id="PRU00723"/>
    </source>
</evidence>
<feature type="domain" description="C3H1-type" evidence="17">
    <location>
        <begin position="78"/>
        <end position="107"/>
    </location>
</feature>
<evidence type="ECO:0000256" key="9">
    <source>
        <dbReference type="ARBA" id="ARBA00045365"/>
    </source>
</evidence>
<dbReference type="GO" id="GO:0050660">
    <property type="term" value="F:flavin adenine dinucleotide binding"/>
    <property type="evidence" value="ECO:0007669"/>
    <property type="project" value="UniProtKB-UniRule"/>
</dbReference>
<evidence type="ECO:0000256" key="3">
    <source>
        <dbReference type="ARBA" id="ARBA00022643"/>
    </source>
</evidence>
<dbReference type="GO" id="GO:0006397">
    <property type="term" value="P:mRNA processing"/>
    <property type="evidence" value="ECO:0007669"/>
    <property type="project" value="UniProtKB-KW"/>
</dbReference>